<evidence type="ECO:0000313" key="3">
    <source>
        <dbReference type="Proteomes" id="UP001235939"/>
    </source>
</evidence>
<dbReference type="SUPFAM" id="SSF53098">
    <property type="entry name" value="Ribonuclease H-like"/>
    <property type="match status" value="1"/>
</dbReference>
<dbReference type="Pfam" id="PF22936">
    <property type="entry name" value="Pol_BBD"/>
    <property type="match status" value="1"/>
</dbReference>
<dbReference type="InterPro" id="IPR036397">
    <property type="entry name" value="RNaseH_sf"/>
</dbReference>
<reference evidence="2 3" key="1">
    <citation type="submission" date="2022-01" db="EMBL/GenBank/DDBJ databases">
        <title>A chromosomal length assembly of Cordylochernes scorpioides.</title>
        <authorList>
            <person name="Zeh D."/>
            <person name="Zeh J."/>
        </authorList>
    </citation>
    <scope>NUCLEOTIDE SEQUENCE [LARGE SCALE GENOMIC DNA]</scope>
    <source>
        <strain evidence="2">IN4F17</strain>
        <tissue evidence="2">Whole Body</tissue>
    </source>
</reference>
<sequence length="407" mass="47112">MFNVITPYLRTHLNPYPEVNIAREIASSRTQNKHKKDKETFDKQHRTPHFEVNDLVLVKNYRHPDTGIKLVKLETFDGVCRGRVELINGYLSYERKNTFRVAEWTRHLPETVVVVSCPRSRSDRSMHPDHNSGQLRCLVRMDVLFWIDVCHIEGCKCIDTIAVINNQLQSAIAGKEKIFSLFRKHEELEKYLDPEFLYQQVPDNVKMELVLAREDSLRHLVDQLQQMEELKPYLDSEHIKEILSFHHISERASDPTSELGEWLIDSAATSHFCKEKDWFVNYQDIPPMDALIGDVDCKSTILERTSTYSPEQNGIAERFNRTAIEGVRAMLLDSGLQPRFWAEALNTFVYTKNRCEHALTKGVSIYLLTPVKCTSLASLQNRDKLLTLKEISGRVPVAKYIRDPIIS</sequence>
<accession>A0ABY6L4W3</accession>
<dbReference type="Proteomes" id="UP001235939">
    <property type="component" value="Chromosome 12"/>
</dbReference>
<proteinExistence type="predicted"/>
<dbReference type="PANTHER" id="PTHR28360">
    <property type="entry name" value="DYNACTIN SUBUNIT 3"/>
    <property type="match status" value="1"/>
</dbReference>
<dbReference type="Gene3D" id="3.30.420.10">
    <property type="entry name" value="Ribonuclease H-like superfamily/Ribonuclease H"/>
    <property type="match status" value="1"/>
</dbReference>
<dbReference type="EMBL" id="CP092874">
    <property type="protein sequence ID" value="UYV74938.1"/>
    <property type="molecule type" value="Genomic_DNA"/>
</dbReference>
<gene>
    <name evidence="2" type="ORF">LAZ67_12001846</name>
</gene>
<protein>
    <submittedName>
        <fullName evidence="2">DCTN3</fullName>
    </submittedName>
</protein>
<evidence type="ECO:0000313" key="2">
    <source>
        <dbReference type="EMBL" id="UYV74938.1"/>
    </source>
</evidence>
<evidence type="ECO:0000259" key="1">
    <source>
        <dbReference type="Pfam" id="PF22936"/>
    </source>
</evidence>
<dbReference type="Pfam" id="PF07426">
    <property type="entry name" value="Dynactin_p22"/>
    <property type="match status" value="1"/>
</dbReference>
<dbReference type="InterPro" id="IPR009991">
    <property type="entry name" value="DCTN3"/>
</dbReference>
<name>A0ABY6L4W3_9ARAC</name>
<organism evidence="2 3">
    <name type="scientific">Cordylochernes scorpioides</name>
    <dbReference type="NCBI Taxonomy" id="51811"/>
    <lineage>
        <taxon>Eukaryota</taxon>
        <taxon>Metazoa</taxon>
        <taxon>Ecdysozoa</taxon>
        <taxon>Arthropoda</taxon>
        <taxon>Chelicerata</taxon>
        <taxon>Arachnida</taxon>
        <taxon>Pseudoscorpiones</taxon>
        <taxon>Cheliferoidea</taxon>
        <taxon>Chernetidae</taxon>
        <taxon>Cordylochernes</taxon>
    </lineage>
</organism>
<dbReference type="InterPro" id="IPR012337">
    <property type="entry name" value="RNaseH-like_sf"/>
</dbReference>
<feature type="domain" description="Retrovirus-related Pol polyprotein from transposon TNT 1-94-like beta-barrel" evidence="1">
    <location>
        <begin position="262"/>
        <end position="295"/>
    </location>
</feature>
<dbReference type="PANTHER" id="PTHR28360:SF1">
    <property type="entry name" value="DYNACTIN SUBUNIT 3"/>
    <property type="match status" value="1"/>
</dbReference>
<keyword evidence="3" id="KW-1185">Reference proteome</keyword>
<dbReference type="InterPro" id="IPR054722">
    <property type="entry name" value="PolX-like_BBD"/>
</dbReference>